<protein>
    <recommendedName>
        <fullName evidence="4">S-adenosyl-L-methionine-dependent methyltransferase</fullName>
        <ecNumber evidence="4">2.1.1.-</ecNumber>
    </recommendedName>
</protein>
<dbReference type="Proteomes" id="UP000807785">
    <property type="component" value="Unassembled WGS sequence"/>
</dbReference>
<comment type="caution">
    <text evidence="6">The sequence shown here is derived from an EMBL/GenBank/DDBJ whole genome shotgun (WGS) entry which is preliminary data.</text>
</comment>
<organism evidence="6 7">
    <name type="scientific">Candidatus Methylophosphatis roskildensis</name>
    <dbReference type="NCBI Taxonomy" id="2899263"/>
    <lineage>
        <taxon>Bacteria</taxon>
        <taxon>Pseudomonadati</taxon>
        <taxon>Pseudomonadota</taxon>
        <taxon>Betaproteobacteria</taxon>
        <taxon>Nitrosomonadales</taxon>
        <taxon>Sterolibacteriaceae</taxon>
        <taxon>Candidatus Methylophosphatis</taxon>
    </lineage>
</organism>
<dbReference type="AlphaFoldDB" id="A0A9D7DZT0"/>
<accession>A0A9D7DZT0</accession>
<reference evidence="6" key="1">
    <citation type="submission" date="2020-10" db="EMBL/GenBank/DDBJ databases">
        <title>Connecting structure to function with the recovery of over 1000 high-quality activated sludge metagenome-assembled genomes encoding full-length rRNA genes using long-read sequencing.</title>
        <authorList>
            <person name="Singleton C.M."/>
            <person name="Petriglieri F."/>
            <person name="Kristensen J.M."/>
            <person name="Kirkegaard R.H."/>
            <person name="Michaelsen T.Y."/>
            <person name="Andersen M.H."/>
            <person name="Karst S.M."/>
            <person name="Dueholm M.S."/>
            <person name="Nielsen P.H."/>
            <person name="Albertsen M."/>
        </authorList>
    </citation>
    <scope>NUCLEOTIDE SEQUENCE</scope>
    <source>
        <strain evidence="6">Bjer_18-Q3-R1-45_BAT3C.347</strain>
    </source>
</reference>
<evidence type="ECO:0000256" key="5">
    <source>
        <dbReference type="SAM" id="MobiDB-lite"/>
    </source>
</evidence>
<proteinExistence type="inferred from homology"/>
<evidence type="ECO:0000313" key="6">
    <source>
        <dbReference type="EMBL" id="MBK6973963.1"/>
    </source>
</evidence>
<dbReference type="GO" id="GO:0032259">
    <property type="term" value="P:methylation"/>
    <property type="evidence" value="ECO:0007669"/>
    <property type="project" value="UniProtKB-KW"/>
</dbReference>
<dbReference type="Gene3D" id="3.40.50.150">
    <property type="entry name" value="Vaccinia Virus protein VP39"/>
    <property type="match status" value="1"/>
</dbReference>
<evidence type="ECO:0000256" key="1">
    <source>
        <dbReference type="ARBA" id="ARBA00008138"/>
    </source>
</evidence>
<dbReference type="GO" id="GO:0008168">
    <property type="term" value="F:methyltransferase activity"/>
    <property type="evidence" value="ECO:0007669"/>
    <property type="project" value="UniProtKB-UniRule"/>
</dbReference>
<keyword evidence="3" id="KW-0808">Transferase</keyword>
<keyword evidence="2 4" id="KW-0489">Methyltransferase</keyword>
<evidence type="ECO:0000256" key="2">
    <source>
        <dbReference type="ARBA" id="ARBA00022603"/>
    </source>
</evidence>
<keyword evidence="4" id="KW-0949">S-adenosyl-L-methionine</keyword>
<dbReference type="PANTHER" id="PTHR43619:SF2">
    <property type="entry name" value="S-ADENOSYL-L-METHIONINE-DEPENDENT METHYLTRANSFERASES SUPERFAMILY PROTEIN"/>
    <property type="match status" value="1"/>
</dbReference>
<comment type="similarity">
    <text evidence="1 4">Belongs to the UPF0677 family.</text>
</comment>
<gene>
    <name evidence="6" type="ORF">IPH26_13870</name>
</gene>
<dbReference type="InterPro" id="IPR007213">
    <property type="entry name" value="Ppm1/Ppm2/Tcmp"/>
</dbReference>
<dbReference type="EMBL" id="JADJEV010000004">
    <property type="protein sequence ID" value="MBK6973963.1"/>
    <property type="molecule type" value="Genomic_DNA"/>
</dbReference>
<dbReference type="InterPro" id="IPR029063">
    <property type="entry name" value="SAM-dependent_MTases_sf"/>
</dbReference>
<comment type="function">
    <text evidence="4">Exhibits S-adenosyl-L-methionine-dependent methyltransferase activity.</text>
</comment>
<dbReference type="Pfam" id="PF04072">
    <property type="entry name" value="LCM"/>
    <property type="match status" value="1"/>
</dbReference>
<dbReference type="NCBIfam" id="TIGR00027">
    <property type="entry name" value="mthyl_TIGR00027"/>
    <property type="match status" value="1"/>
</dbReference>
<feature type="region of interest" description="Disordered" evidence="5">
    <location>
        <begin position="1"/>
        <end position="22"/>
    </location>
</feature>
<dbReference type="InterPro" id="IPR011610">
    <property type="entry name" value="SAM_mthyl_Trfase_ML2640-like"/>
</dbReference>
<evidence type="ECO:0000256" key="3">
    <source>
        <dbReference type="ARBA" id="ARBA00022679"/>
    </source>
</evidence>
<sequence length="331" mass="36851">MTIASKFKISPGQRSPGRGAASAKYRGSARASRMALAAAIARATHSRYDSPLVFDDTLAFDMLFGHWRWIVANRFLDWLVLRKLLGIMRPVYGQVVARARFSEDALHAAIARGVRQYVIVGAGLDTFALRQPGLVDRLTVFELDHPASQNLKRKLIQRIGVVPRNLKFVEADFERESVGEALQKSCFDPAEPCFLSWLGTTFYLTEAATLATLRSIANCAAPGSELVFDFCVTEESLGPHDRAELAALKRLAARRGEPFVSSFLPAQLAERISGLGLELIEHASPDLLERRYFANRGDGFRPSHFAWLAHVKVPLRHPGQSQPRRRFDAPQ</sequence>
<evidence type="ECO:0000256" key="4">
    <source>
        <dbReference type="RuleBase" id="RU362030"/>
    </source>
</evidence>
<name>A0A9D7DZT0_9PROT</name>
<dbReference type="PANTHER" id="PTHR43619">
    <property type="entry name" value="S-ADENOSYL-L-METHIONINE-DEPENDENT METHYLTRANSFERASE YKTD-RELATED"/>
    <property type="match status" value="1"/>
</dbReference>
<dbReference type="SUPFAM" id="SSF53335">
    <property type="entry name" value="S-adenosyl-L-methionine-dependent methyltransferases"/>
    <property type="match status" value="1"/>
</dbReference>
<evidence type="ECO:0000313" key="7">
    <source>
        <dbReference type="Proteomes" id="UP000807785"/>
    </source>
</evidence>
<dbReference type="EC" id="2.1.1.-" evidence="4"/>